<evidence type="ECO:0000256" key="8">
    <source>
        <dbReference type="ARBA" id="ARBA00023049"/>
    </source>
</evidence>
<dbReference type="PANTHER" id="PTHR43221">
    <property type="entry name" value="PROTEASE HTPX"/>
    <property type="match status" value="1"/>
</dbReference>
<dbReference type="InterPro" id="IPR050083">
    <property type="entry name" value="HtpX_protease"/>
</dbReference>
<evidence type="ECO:0000313" key="14">
    <source>
        <dbReference type="Proteomes" id="UP000266720"/>
    </source>
</evidence>
<proteinExistence type="inferred from homology"/>
<dbReference type="Pfam" id="PF01435">
    <property type="entry name" value="Peptidase_M48"/>
    <property type="match status" value="1"/>
</dbReference>
<dbReference type="GO" id="GO:0004222">
    <property type="term" value="F:metalloendopeptidase activity"/>
    <property type="evidence" value="ECO:0007669"/>
    <property type="project" value="InterPro"/>
</dbReference>
<comment type="similarity">
    <text evidence="10">Belongs to the peptidase M48 family.</text>
</comment>
<dbReference type="AlphaFoldDB" id="A0A3G1A8K4"/>
<evidence type="ECO:0000256" key="7">
    <source>
        <dbReference type="ARBA" id="ARBA00022989"/>
    </source>
</evidence>
<dbReference type="RefSeq" id="WP_052887159.1">
    <property type="nucleotide sequence ID" value="NZ_CP007493.1"/>
</dbReference>
<evidence type="ECO:0000256" key="3">
    <source>
        <dbReference type="ARBA" id="ARBA00022692"/>
    </source>
</evidence>
<evidence type="ECO:0000256" key="10">
    <source>
        <dbReference type="RuleBase" id="RU003983"/>
    </source>
</evidence>
<keyword evidence="8 10" id="KW-0482">Metalloprotease</keyword>
<dbReference type="KEGG" id="tcb:TCARB_1618"/>
<feature type="transmembrane region" description="Helical" evidence="11">
    <location>
        <begin position="323"/>
        <end position="344"/>
    </location>
</feature>
<dbReference type="GO" id="GO:0046872">
    <property type="term" value="F:metal ion binding"/>
    <property type="evidence" value="ECO:0007669"/>
    <property type="project" value="UniProtKB-KW"/>
</dbReference>
<evidence type="ECO:0000256" key="9">
    <source>
        <dbReference type="ARBA" id="ARBA00023136"/>
    </source>
</evidence>
<keyword evidence="2 10" id="KW-0645">Protease</keyword>
<reference evidence="14" key="1">
    <citation type="book" date="2010" name="EXTREMOPHILES" publisher="0:0-0">
        <title>Complete genome sequences of ten hyperthermophilic archaea reveal their metabolic capabilities and possible ecological roles.</title>
        <editorList>
            <person name="?"/>
        </editorList>
        <authorList>
            <person name="Ravin N.V."/>
            <person name="Mardanov A.V."/>
            <person name="Bonch-Osmolovskaya E.A."/>
            <person name="Skryabin K.G."/>
        </authorList>
    </citation>
    <scope>NUCLEOTIDE SEQUENCE [LARGE SCALE GENOMIC DNA]</scope>
    <source>
        <strain evidence="14">1505</strain>
    </source>
</reference>
<comment type="cofactor">
    <cofactor evidence="10">
        <name>Zn(2+)</name>
        <dbReference type="ChEBI" id="CHEBI:29105"/>
    </cofactor>
    <text evidence="10">Binds 1 zinc ion per subunit.</text>
</comment>
<feature type="transmembrane region" description="Helical" evidence="11">
    <location>
        <begin position="144"/>
        <end position="167"/>
    </location>
</feature>
<name>A0A3G1A8K4_9CREN</name>
<feature type="transmembrane region" description="Helical" evidence="11">
    <location>
        <begin position="116"/>
        <end position="138"/>
    </location>
</feature>
<keyword evidence="3 11" id="KW-0812">Transmembrane</keyword>
<evidence type="ECO:0000256" key="1">
    <source>
        <dbReference type="ARBA" id="ARBA00022475"/>
    </source>
</evidence>
<evidence type="ECO:0000256" key="5">
    <source>
        <dbReference type="ARBA" id="ARBA00022801"/>
    </source>
</evidence>
<evidence type="ECO:0000256" key="4">
    <source>
        <dbReference type="ARBA" id="ARBA00022723"/>
    </source>
</evidence>
<keyword evidence="6 10" id="KW-0862">Zinc</keyword>
<evidence type="ECO:0000313" key="13">
    <source>
        <dbReference type="EMBL" id="AJB42658.1"/>
    </source>
</evidence>
<accession>A0A3G1A8K4</accession>
<keyword evidence="4" id="KW-0479">Metal-binding</keyword>
<evidence type="ECO:0000259" key="12">
    <source>
        <dbReference type="Pfam" id="PF01435"/>
    </source>
</evidence>
<keyword evidence="7 11" id="KW-1133">Transmembrane helix</keyword>
<dbReference type="InterPro" id="IPR001915">
    <property type="entry name" value="Peptidase_M48"/>
</dbReference>
<dbReference type="Proteomes" id="UP000266720">
    <property type="component" value="Chromosome"/>
</dbReference>
<dbReference type="GO" id="GO:0006508">
    <property type="term" value="P:proteolysis"/>
    <property type="evidence" value="ECO:0007669"/>
    <property type="project" value="UniProtKB-KW"/>
</dbReference>
<feature type="transmembrane region" description="Helical" evidence="11">
    <location>
        <begin position="300"/>
        <end position="317"/>
    </location>
</feature>
<dbReference type="CDD" id="cd07326">
    <property type="entry name" value="M56_BlaR1_MecR1_like"/>
    <property type="match status" value="1"/>
</dbReference>
<dbReference type="PANTHER" id="PTHR43221:SF2">
    <property type="entry name" value="PROTEASE HTPX HOMOLOG"/>
    <property type="match status" value="1"/>
</dbReference>
<dbReference type="STRING" id="697581.TCARB_1618"/>
<sequence>MDEKIDFFIPPACLDETEKVFSEIKIFLASNGYRVRTEKRNLVVAENIYSGEKIGVIFSGHKVSFFLDKNHKGLDLKKLYQKIFSLCGSKREVVFIFPLSKGKPKPKTFFSKNREVYNWAFLAVPLLTLLIFMAEIFQASIWSLFLYTVLLVFVFISLVSLVLPIVLKATRADDKQLLVIKIQVDGQELPREKYLSTKKALYQVVSQKIDEETISTVLRNNSVNPTKLSIYVFDFKEVFQTNKKKPRVYLVNTVKRVSYSISFPRPLVLISTGLLAELTPEELKGVLMHEYSHIKNRDTVILPLLFLTGVPIAYWILSSSPHSSFFIIFLVAYYVSLSILFKAIELRADVYATRKVGGDVYSKTIVKLEYPRLIRHETAVTKILNLLNIASYPLPTQRLHAVEHSHFIKGHIFEMIKFLFS</sequence>
<gene>
    <name evidence="13" type="ORF">TCARB_1618</name>
</gene>
<keyword evidence="9 11" id="KW-0472">Membrane</keyword>
<feature type="domain" description="Peptidase M48" evidence="12">
    <location>
        <begin position="261"/>
        <end position="402"/>
    </location>
</feature>
<keyword evidence="1" id="KW-1003">Cell membrane</keyword>
<keyword evidence="5 10" id="KW-0378">Hydrolase</keyword>
<evidence type="ECO:0000256" key="6">
    <source>
        <dbReference type="ARBA" id="ARBA00022833"/>
    </source>
</evidence>
<organism evidence="13 14">
    <name type="scientific">Thermofilum adornatum 1505</name>
    <dbReference type="NCBI Taxonomy" id="697581"/>
    <lineage>
        <taxon>Archaea</taxon>
        <taxon>Thermoproteota</taxon>
        <taxon>Thermoprotei</taxon>
        <taxon>Thermofilales</taxon>
        <taxon>Thermofilaceae</taxon>
        <taxon>Thermofilum</taxon>
    </lineage>
</organism>
<evidence type="ECO:0000256" key="11">
    <source>
        <dbReference type="SAM" id="Phobius"/>
    </source>
</evidence>
<evidence type="ECO:0000256" key="2">
    <source>
        <dbReference type="ARBA" id="ARBA00022670"/>
    </source>
</evidence>
<dbReference type="EMBL" id="CP007493">
    <property type="protein sequence ID" value="AJB42658.1"/>
    <property type="molecule type" value="Genomic_DNA"/>
</dbReference>
<dbReference type="GeneID" id="25407020"/>
<dbReference type="Gene3D" id="3.30.2010.10">
    <property type="entry name" value="Metalloproteases ('zincins'), catalytic domain"/>
    <property type="match status" value="1"/>
</dbReference>
<protein>
    <recommendedName>
        <fullName evidence="12">Peptidase M48 domain-containing protein</fullName>
    </recommendedName>
</protein>